<dbReference type="EMBL" id="GGEC01060321">
    <property type="protein sequence ID" value="MBX40805.1"/>
    <property type="molecule type" value="Transcribed_RNA"/>
</dbReference>
<feature type="transmembrane region" description="Helical" evidence="1">
    <location>
        <begin position="12"/>
        <end position="33"/>
    </location>
</feature>
<keyword evidence="1" id="KW-1133">Transmembrane helix</keyword>
<sequence length="35" mass="4087">MFSVIKYFLMNIQLLRGIELGLFSFAGVLYFTLKL</sequence>
<name>A0A2P2NEA6_RHIMU</name>
<keyword evidence="1" id="KW-0472">Membrane</keyword>
<accession>A0A2P2NEA6</accession>
<dbReference type="AlphaFoldDB" id="A0A2P2NEA6"/>
<evidence type="ECO:0000313" key="2">
    <source>
        <dbReference type="EMBL" id="MBX40805.1"/>
    </source>
</evidence>
<evidence type="ECO:0000256" key="1">
    <source>
        <dbReference type="SAM" id="Phobius"/>
    </source>
</evidence>
<protein>
    <submittedName>
        <fullName evidence="2">Uncharacterized protein</fullName>
    </submittedName>
</protein>
<reference evidence="2" key="1">
    <citation type="submission" date="2018-02" db="EMBL/GenBank/DDBJ databases">
        <title>Rhizophora mucronata_Transcriptome.</title>
        <authorList>
            <person name="Meera S.P."/>
            <person name="Sreeshan A."/>
            <person name="Augustine A."/>
        </authorList>
    </citation>
    <scope>NUCLEOTIDE SEQUENCE</scope>
    <source>
        <tissue evidence="2">Leaf</tissue>
    </source>
</reference>
<proteinExistence type="predicted"/>
<organism evidence="2">
    <name type="scientific">Rhizophora mucronata</name>
    <name type="common">Asiatic mangrove</name>
    <dbReference type="NCBI Taxonomy" id="61149"/>
    <lineage>
        <taxon>Eukaryota</taxon>
        <taxon>Viridiplantae</taxon>
        <taxon>Streptophyta</taxon>
        <taxon>Embryophyta</taxon>
        <taxon>Tracheophyta</taxon>
        <taxon>Spermatophyta</taxon>
        <taxon>Magnoliopsida</taxon>
        <taxon>eudicotyledons</taxon>
        <taxon>Gunneridae</taxon>
        <taxon>Pentapetalae</taxon>
        <taxon>rosids</taxon>
        <taxon>fabids</taxon>
        <taxon>Malpighiales</taxon>
        <taxon>Rhizophoraceae</taxon>
        <taxon>Rhizophora</taxon>
    </lineage>
</organism>
<keyword evidence="1" id="KW-0812">Transmembrane</keyword>